<accession>A0A382WAL1</accession>
<evidence type="ECO:0000313" key="2">
    <source>
        <dbReference type="EMBL" id="SVD55897.1"/>
    </source>
</evidence>
<name>A0A382WAL1_9ZZZZ</name>
<dbReference type="Pfam" id="PF09588">
    <property type="entry name" value="YqaJ"/>
    <property type="match status" value="1"/>
</dbReference>
<evidence type="ECO:0000259" key="1">
    <source>
        <dbReference type="Pfam" id="PF09588"/>
    </source>
</evidence>
<feature type="non-terminal residue" evidence="2">
    <location>
        <position position="187"/>
    </location>
</feature>
<dbReference type="AlphaFoldDB" id="A0A382WAL1"/>
<protein>
    <recommendedName>
        <fullName evidence="1">YqaJ viral recombinase domain-containing protein</fullName>
    </recommendedName>
</protein>
<dbReference type="EMBL" id="UINC01158383">
    <property type="protein sequence ID" value="SVD55897.1"/>
    <property type="molecule type" value="Genomic_DNA"/>
</dbReference>
<proteinExistence type="predicted"/>
<sequence length="187" mass="21378">MITEEQKQFKRGKIEASQVAAAIGISPFQTPAGLAMEILGRVRPPEETEDMRTGNIMEPAIAKLYMGREKVEIHPWKKTCVHPNFEWLIAHPDYYYTDDAGIPIYLIEIKNIGARQRFRWENGVPVYVVAQCVLQSLLAGINRVEVVAYFGGSDLEIYPLKITAKQQDSLMTKVSLYWFNWIAKNMI</sequence>
<reference evidence="2" key="1">
    <citation type="submission" date="2018-05" db="EMBL/GenBank/DDBJ databases">
        <authorList>
            <person name="Lanie J.A."/>
            <person name="Ng W.-L."/>
            <person name="Kazmierczak K.M."/>
            <person name="Andrzejewski T.M."/>
            <person name="Davidsen T.M."/>
            <person name="Wayne K.J."/>
            <person name="Tettelin H."/>
            <person name="Glass J.I."/>
            <person name="Rusch D."/>
            <person name="Podicherti R."/>
            <person name="Tsui H.-C.T."/>
            <person name="Winkler M.E."/>
        </authorList>
    </citation>
    <scope>NUCLEOTIDE SEQUENCE</scope>
</reference>
<feature type="domain" description="YqaJ viral recombinase" evidence="1">
    <location>
        <begin position="8"/>
        <end position="140"/>
    </location>
</feature>
<dbReference type="InterPro" id="IPR019080">
    <property type="entry name" value="YqaJ_viral_recombinase"/>
</dbReference>
<dbReference type="Gene3D" id="3.90.320.10">
    <property type="match status" value="1"/>
</dbReference>
<gene>
    <name evidence="2" type="ORF">METZ01_LOCUS408751</name>
</gene>
<organism evidence="2">
    <name type="scientific">marine metagenome</name>
    <dbReference type="NCBI Taxonomy" id="408172"/>
    <lineage>
        <taxon>unclassified sequences</taxon>
        <taxon>metagenomes</taxon>
        <taxon>ecological metagenomes</taxon>
    </lineage>
</organism>
<dbReference type="InterPro" id="IPR011335">
    <property type="entry name" value="Restrct_endonuc-II-like"/>
</dbReference>
<dbReference type="InterPro" id="IPR011604">
    <property type="entry name" value="PDDEXK-like_dom_sf"/>
</dbReference>
<dbReference type="SUPFAM" id="SSF52980">
    <property type="entry name" value="Restriction endonuclease-like"/>
    <property type="match status" value="1"/>
</dbReference>